<evidence type="ECO:0000256" key="2">
    <source>
        <dbReference type="ARBA" id="ARBA00022692"/>
    </source>
</evidence>
<feature type="transmembrane region" description="Helical" evidence="5">
    <location>
        <begin position="133"/>
        <end position="153"/>
    </location>
</feature>
<evidence type="ECO:0000256" key="1">
    <source>
        <dbReference type="ARBA" id="ARBA00004370"/>
    </source>
</evidence>
<dbReference type="GO" id="GO:0008528">
    <property type="term" value="F:G protein-coupled peptide receptor activity"/>
    <property type="evidence" value="ECO:0007669"/>
    <property type="project" value="InterPro"/>
</dbReference>
<feature type="transmembrane region" description="Helical" evidence="5">
    <location>
        <begin position="43"/>
        <end position="67"/>
    </location>
</feature>
<protein>
    <recommendedName>
        <fullName evidence="6">G-protein coupled receptors family 1 profile domain-containing protein</fullName>
    </recommendedName>
</protein>
<dbReference type="InterPro" id="IPR019427">
    <property type="entry name" value="7TM_GPCR_serpentine_rcpt_Srw"/>
</dbReference>
<evidence type="ECO:0000256" key="5">
    <source>
        <dbReference type="SAM" id="Phobius"/>
    </source>
</evidence>
<accession>A0A2C9JQA8</accession>
<reference evidence="7" key="1">
    <citation type="submission" date="2020-05" db="UniProtKB">
        <authorList>
            <consortium name="EnsemblMetazoa"/>
        </authorList>
    </citation>
    <scope>IDENTIFICATION</scope>
    <source>
        <strain evidence="7">BB02</strain>
    </source>
</reference>
<dbReference type="KEGG" id="bgt:106063511"/>
<dbReference type="InterPro" id="IPR000276">
    <property type="entry name" value="GPCR_Rhodpsn"/>
</dbReference>
<dbReference type="Pfam" id="PF10324">
    <property type="entry name" value="7TM_GPCR_Srw"/>
    <property type="match status" value="1"/>
</dbReference>
<name>A0A2C9JQA8_BIOGL</name>
<comment type="subcellular location">
    <subcellularLocation>
        <location evidence="1">Membrane</location>
    </subcellularLocation>
</comment>
<proteinExistence type="predicted"/>
<dbReference type="InterPro" id="IPR017452">
    <property type="entry name" value="GPCR_Rhodpsn_7TM"/>
</dbReference>
<dbReference type="SUPFAM" id="SSF81321">
    <property type="entry name" value="Family A G protein-coupled receptor-like"/>
    <property type="match status" value="1"/>
</dbReference>
<evidence type="ECO:0000256" key="3">
    <source>
        <dbReference type="ARBA" id="ARBA00022989"/>
    </source>
</evidence>
<dbReference type="EnsemblMetazoa" id="BGLB006282-RB">
    <property type="protein sequence ID" value="BGLB006282-PB"/>
    <property type="gene ID" value="BGLB006282"/>
</dbReference>
<sequence>MGDLFNSVSATMTSLPAEQIGQLEDTMVEPKLVSDELRQILEVVFYVVCNGVIGSLGCLANIVNILVFMKQGFKDSVTLSLLALALVDLLALLALVWESICMNPWFFDSQSSFSVSDVHFLTSAVPHGIFVRMAWWITTFVTFERCLCIVLPLKVKQIITPQRTVAINIALCLAILLGMSPFFIAYRFYQRPVPGENRTQLALYLVENGMYIQNIAGQFNVASQFGAFFIDLFCTLLIVHQLNSKSKWRFKSANANKVKDVLDKRDKKVIKMITLISIIFLSCLVPSFISFLVGTIYQEYSFTGKQFNLYVVTWSAILTLEAINSTVNIFVYYTMSSKYKLIFTEMFCSWKRETNCFVG</sequence>
<dbReference type="VEuPathDB" id="VectorBase:BGLB006282"/>
<dbReference type="PANTHER" id="PTHR46641">
    <property type="entry name" value="FMRFAMIDE RECEPTOR-RELATED"/>
    <property type="match status" value="1"/>
</dbReference>
<evidence type="ECO:0000313" key="8">
    <source>
        <dbReference type="Proteomes" id="UP000076420"/>
    </source>
</evidence>
<keyword evidence="2 5" id="KW-0812">Transmembrane</keyword>
<feature type="transmembrane region" description="Helical" evidence="5">
    <location>
        <begin position="165"/>
        <end position="189"/>
    </location>
</feature>
<keyword evidence="4 5" id="KW-0472">Membrane</keyword>
<dbReference type="VEuPathDB" id="VectorBase:BGLAX_034675"/>
<dbReference type="PANTHER" id="PTHR46641:SF2">
    <property type="entry name" value="FMRFAMIDE RECEPTOR"/>
    <property type="match status" value="1"/>
</dbReference>
<feature type="transmembrane region" description="Helical" evidence="5">
    <location>
        <begin position="309"/>
        <end position="333"/>
    </location>
</feature>
<organism evidence="7 8">
    <name type="scientific">Biomphalaria glabrata</name>
    <name type="common">Bloodfluke planorb</name>
    <name type="synonym">Freshwater snail</name>
    <dbReference type="NCBI Taxonomy" id="6526"/>
    <lineage>
        <taxon>Eukaryota</taxon>
        <taxon>Metazoa</taxon>
        <taxon>Spiralia</taxon>
        <taxon>Lophotrochozoa</taxon>
        <taxon>Mollusca</taxon>
        <taxon>Gastropoda</taxon>
        <taxon>Heterobranchia</taxon>
        <taxon>Euthyneura</taxon>
        <taxon>Panpulmonata</taxon>
        <taxon>Hygrophila</taxon>
        <taxon>Lymnaeoidea</taxon>
        <taxon>Planorbidae</taxon>
        <taxon>Biomphalaria</taxon>
    </lineage>
</organism>
<dbReference type="Gene3D" id="1.20.1070.10">
    <property type="entry name" value="Rhodopsin 7-helix transmembrane proteins"/>
    <property type="match status" value="1"/>
</dbReference>
<feature type="domain" description="G-protein coupled receptors family 1 profile" evidence="6">
    <location>
        <begin position="60"/>
        <end position="332"/>
    </location>
</feature>
<evidence type="ECO:0000259" key="6">
    <source>
        <dbReference type="PROSITE" id="PS50262"/>
    </source>
</evidence>
<keyword evidence="3 5" id="KW-1133">Transmembrane helix</keyword>
<dbReference type="GO" id="GO:0016020">
    <property type="term" value="C:membrane"/>
    <property type="evidence" value="ECO:0007669"/>
    <property type="project" value="UniProtKB-SubCell"/>
</dbReference>
<dbReference type="PRINTS" id="PR00237">
    <property type="entry name" value="GPCRRHODOPSN"/>
</dbReference>
<dbReference type="RefSeq" id="XP_013077360.2">
    <property type="nucleotide sequence ID" value="XM_013221906.2"/>
</dbReference>
<dbReference type="PROSITE" id="PS50262">
    <property type="entry name" value="G_PROTEIN_RECEP_F1_2"/>
    <property type="match status" value="1"/>
</dbReference>
<evidence type="ECO:0000256" key="4">
    <source>
        <dbReference type="ARBA" id="ARBA00023136"/>
    </source>
</evidence>
<feature type="transmembrane region" description="Helical" evidence="5">
    <location>
        <begin position="79"/>
        <end position="97"/>
    </location>
</feature>
<dbReference type="STRING" id="6526.A0A2C9JQA8"/>
<dbReference type="InterPro" id="IPR052954">
    <property type="entry name" value="GPCR-Ligand_Int"/>
</dbReference>
<dbReference type="OrthoDB" id="10314936at2759"/>
<dbReference type="AlphaFoldDB" id="A0A2C9JQA8"/>
<feature type="transmembrane region" description="Helical" evidence="5">
    <location>
        <begin position="221"/>
        <end position="239"/>
    </location>
</feature>
<evidence type="ECO:0000313" key="7">
    <source>
        <dbReference type="EnsemblMetazoa" id="BGLB006282-PB"/>
    </source>
</evidence>
<gene>
    <name evidence="7" type="primary">106063511</name>
</gene>
<feature type="transmembrane region" description="Helical" evidence="5">
    <location>
        <begin position="272"/>
        <end position="297"/>
    </location>
</feature>
<dbReference type="Proteomes" id="UP000076420">
    <property type="component" value="Unassembled WGS sequence"/>
</dbReference>